<dbReference type="RefSeq" id="WP_281735079.1">
    <property type="nucleotide sequence ID" value="NZ_JAKETQ010000001.1"/>
</dbReference>
<reference evidence="10" key="1">
    <citation type="submission" date="2022-03" db="EMBL/GenBank/DDBJ databases">
        <title>The complete genome sequence of a Methyloterrigena soli.</title>
        <authorList>
            <person name="Zi Z."/>
        </authorList>
    </citation>
    <scope>NUCLEOTIDE SEQUENCE</scope>
    <source>
        <strain evidence="10">M48</strain>
    </source>
</reference>
<dbReference type="PIRSF" id="PIRSF000089">
    <property type="entry name" value="Electra_flavoP_a"/>
    <property type="match status" value="1"/>
</dbReference>
<evidence type="ECO:0000259" key="9">
    <source>
        <dbReference type="SMART" id="SM00893"/>
    </source>
</evidence>
<dbReference type="InterPro" id="IPR014729">
    <property type="entry name" value="Rossmann-like_a/b/a_fold"/>
</dbReference>
<evidence type="ECO:0000313" key="11">
    <source>
        <dbReference type="Proteomes" id="UP001156140"/>
    </source>
</evidence>
<dbReference type="Gene3D" id="3.40.50.1220">
    <property type="entry name" value="TPP-binding domain"/>
    <property type="match status" value="1"/>
</dbReference>
<organism evidence="10 11">
    <name type="scientific">Paradevosia shaoguanensis</name>
    <dbReference type="NCBI Taxonomy" id="1335043"/>
    <lineage>
        <taxon>Bacteria</taxon>
        <taxon>Pseudomonadati</taxon>
        <taxon>Pseudomonadota</taxon>
        <taxon>Alphaproteobacteria</taxon>
        <taxon>Hyphomicrobiales</taxon>
        <taxon>Devosiaceae</taxon>
        <taxon>Paradevosia</taxon>
    </lineage>
</organism>
<dbReference type="GO" id="GO:0050660">
    <property type="term" value="F:flavin adenine dinucleotide binding"/>
    <property type="evidence" value="ECO:0007669"/>
    <property type="project" value="InterPro"/>
</dbReference>
<evidence type="ECO:0000256" key="5">
    <source>
        <dbReference type="ARBA" id="ARBA00025649"/>
    </source>
</evidence>
<dbReference type="Gene3D" id="3.40.50.620">
    <property type="entry name" value="HUPs"/>
    <property type="match status" value="1"/>
</dbReference>
<evidence type="ECO:0000256" key="2">
    <source>
        <dbReference type="ARBA" id="ARBA00022630"/>
    </source>
</evidence>
<dbReference type="InterPro" id="IPR033947">
    <property type="entry name" value="ETF_alpha_N"/>
</dbReference>
<comment type="cofactor">
    <cofactor evidence="8">
        <name>FAD</name>
        <dbReference type="ChEBI" id="CHEBI:57692"/>
    </cofactor>
    <text evidence="8">Binds 1 FAD per dimer.</text>
</comment>
<keyword evidence="3 8" id="KW-0274">FAD</keyword>
<dbReference type="AlphaFoldDB" id="A0AA41QK14"/>
<feature type="binding site" evidence="8">
    <location>
        <begin position="240"/>
        <end position="244"/>
    </location>
    <ligand>
        <name>FAD</name>
        <dbReference type="ChEBI" id="CHEBI:57692"/>
    </ligand>
</feature>
<dbReference type="EMBL" id="JALAZD010000001">
    <property type="protein sequence ID" value="MCI0126034.1"/>
    <property type="molecule type" value="Genomic_DNA"/>
</dbReference>
<dbReference type="SUPFAM" id="SSF52402">
    <property type="entry name" value="Adenine nucleotide alpha hydrolases-like"/>
    <property type="match status" value="1"/>
</dbReference>
<keyword evidence="2" id="KW-0285">Flavoprotein</keyword>
<dbReference type="Pfam" id="PF00766">
    <property type="entry name" value="ETF_alpha"/>
    <property type="match status" value="1"/>
</dbReference>
<sequence length="321" mass="32327">MATLVLADHDLGQLAPATARVVAAALQLGAPVDVLVAGDDVDKVAAAAAALEGVARVRVARSAALATPSAEAISALLLKLAPEYGAIVAGSAAVGRDVIPRLAAGLDLMPVTDIVAIHAANRFDRPIYAGNAIETVVSNQTQQVLTVRASAFRPVGQGGSAPVEQVDAGGIAAVTRLLAAHRTESDVPDLATAQIVVGGGVSVGSAEGFKLIERLAHRLGAAVGATRAAVDAGYAPNDWQVGQTGKIIAPDVYIAVGISGALQHLAGIQGAKKIVAINTDPEAPLVKIADVALIGDLFAVVPELIEELARLGVGGRPRAET</sequence>
<dbReference type="InterPro" id="IPR014730">
    <property type="entry name" value="ETF_a/b_N"/>
</dbReference>
<dbReference type="PANTHER" id="PTHR43153">
    <property type="entry name" value="ELECTRON TRANSFER FLAVOPROTEIN ALPHA"/>
    <property type="match status" value="1"/>
</dbReference>
<proteinExistence type="inferred from homology"/>
<protein>
    <recommendedName>
        <fullName evidence="6">Electron transfer flavoprotein subunit alpha</fullName>
    </recommendedName>
    <alternativeName>
        <fullName evidence="7">Electron transfer flavoprotein large subunit</fullName>
    </alternativeName>
</protein>
<comment type="similarity">
    <text evidence="1">Belongs to the ETF alpha-subunit/FixB family.</text>
</comment>
<evidence type="ECO:0000256" key="3">
    <source>
        <dbReference type="ARBA" id="ARBA00022827"/>
    </source>
</evidence>
<evidence type="ECO:0000256" key="6">
    <source>
        <dbReference type="ARBA" id="ARBA00068674"/>
    </source>
</evidence>
<dbReference type="SMART" id="SM00893">
    <property type="entry name" value="ETF"/>
    <property type="match status" value="1"/>
</dbReference>
<gene>
    <name evidence="10" type="ORF">ML536_04255</name>
</gene>
<feature type="binding site" evidence="8">
    <location>
        <begin position="257"/>
        <end position="264"/>
    </location>
    <ligand>
        <name>FAD</name>
        <dbReference type="ChEBI" id="CHEBI:57692"/>
    </ligand>
</feature>
<evidence type="ECO:0000256" key="4">
    <source>
        <dbReference type="ARBA" id="ARBA00022982"/>
    </source>
</evidence>
<evidence type="ECO:0000256" key="7">
    <source>
        <dbReference type="ARBA" id="ARBA00079299"/>
    </source>
</evidence>
<feature type="binding site" evidence="8">
    <location>
        <position position="278"/>
    </location>
    <ligand>
        <name>FAD</name>
        <dbReference type="ChEBI" id="CHEBI:57692"/>
    </ligand>
</feature>
<dbReference type="Pfam" id="PF01012">
    <property type="entry name" value="ETF"/>
    <property type="match status" value="1"/>
</dbReference>
<dbReference type="Proteomes" id="UP001156140">
    <property type="component" value="Unassembled WGS sequence"/>
</dbReference>
<evidence type="ECO:0000256" key="8">
    <source>
        <dbReference type="PIRSR" id="PIRSR000089-1"/>
    </source>
</evidence>
<dbReference type="GO" id="GO:0009055">
    <property type="term" value="F:electron transfer activity"/>
    <property type="evidence" value="ECO:0007669"/>
    <property type="project" value="InterPro"/>
</dbReference>
<dbReference type="InterPro" id="IPR001308">
    <property type="entry name" value="ETF_a/FixB"/>
</dbReference>
<comment type="function">
    <text evidence="5">The electron transfer flavoprotein serves as a specific electron acceptor for other dehydrogenases. It transfers the electrons to the main respiratory chain via ETF-ubiquinone oxidoreductase (ETF dehydrogenase).</text>
</comment>
<keyword evidence="11" id="KW-1185">Reference proteome</keyword>
<feature type="domain" description="Electron transfer flavoprotein alpha/beta-subunit N-terminal" evidence="9">
    <location>
        <begin position="3"/>
        <end position="181"/>
    </location>
</feature>
<name>A0AA41QK14_9HYPH</name>
<accession>A0AA41QK14</accession>
<feature type="binding site" evidence="8">
    <location>
        <begin position="226"/>
        <end position="227"/>
    </location>
    <ligand>
        <name>FAD</name>
        <dbReference type="ChEBI" id="CHEBI:57692"/>
    </ligand>
</feature>
<keyword evidence="4" id="KW-0249">Electron transport</keyword>
<dbReference type="PANTHER" id="PTHR43153:SF1">
    <property type="entry name" value="ELECTRON TRANSFER FLAVOPROTEIN SUBUNIT ALPHA, MITOCHONDRIAL"/>
    <property type="match status" value="1"/>
</dbReference>
<dbReference type="InterPro" id="IPR029035">
    <property type="entry name" value="DHS-like_NAD/FAD-binding_dom"/>
</dbReference>
<dbReference type="CDD" id="cd01715">
    <property type="entry name" value="ETF_alpha"/>
    <property type="match status" value="1"/>
</dbReference>
<dbReference type="SUPFAM" id="SSF52467">
    <property type="entry name" value="DHS-like NAD/FAD-binding domain"/>
    <property type="match status" value="1"/>
</dbReference>
<dbReference type="GO" id="GO:0033539">
    <property type="term" value="P:fatty acid beta-oxidation using acyl-CoA dehydrogenase"/>
    <property type="evidence" value="ECO:0007669"/>
    <property type="project" value="TreeGrafter"/>
</dbReference>
<comment type="caution">
    <text evidence="10">The sequence shown here is derived from an EMBL/GenBank/DDBJ whole genome shotgun (WGS) entry which is preliminary data.</text>
</comment>
<evidence type="ECO:0000256" key="1">
    <source>
        <dbReference type="ARBA" id="ARBA00005817"/>
    </source>
</evidence>
<dbReference type="FunFam" id="3.40.50.1220:FF:000001">
    <property type="entry name" value="Electron transfer flavoprotein, alpha subunit"/>
    <property type="match status" value="1"/>
</dbReference>
<keyword evidence="4" id="KW-0813">Transport</keyword>
<dbReference type="InterPro" id="IPR014731">
    <property type="entry name" value="ETF_asu_C"/>
</dbReference>
<evidence type="ECO:0000313" key="10">
    <source>
        <dbReference type="EMBL" id="MCI0126034.1"/>
    </source>
</evidence>